<evidence type="ECO:0000313" key="2">
    <source>
        <dbReference type="Proteomes" id="UP000077421"/>
    </source>
</evidence>
<accession>A0A853KAQ5</accession>
<protein>
    <submittedName>
        <fullName evidence="1">Uncharacterized protein</fullName>
    </submittedName>
</protein>
<gene>
    <name evidence="1" type="ORF">AYW79_11885</name>
</gene>
<dbReference type="Gene3D" id="3.40.50.150">
    <property type="entry name" value="Vaccinia Virus protein VP39"/>
    <property type="match status" value="1"/>
</dbReference>
<reference evidence="1 2" key="1">
    <citation type="submission" date="2016-02" db="EMBL/GenBank/DDBJ databases">
        <title>Draft genome sequence of Acidibacillus ferrooxidans SLC66.</title>
        <authorList>
            <person name="Oliveira G."/>
            <person name="Nancucheo I."/>
            <person name="Dall'Agnol H."/>
            <person name="Johnson B."/>
            <person name="Oliveira R."/>
            <person name="Nunes G.L."/>
            <person name="Tzotzos G."/>
            <person name="Orellana S.C."/>
            <person name="Salim A.C."/>
            <person name="Araujo F.M."/>
        </authorList>
    </citation>
    <scope>NUCLEOTIDE SEQUENCE [LARGE SCALE GENOMIC DNA]</scope>
    <source>
        <strain evidence="1 2">SLC66</strain>
    </source>
</reference>
<organism evidence="1 2">
    <name type="scientific">Ferroacidibacillus organovorans</name>
    <dbReference type="NCBI Taxonomy" id="1765683"/>
    <lineage>
        <taxon>Bacteria</taxon>
        <taxon>Bacillati</taxon>
        <taxon>Bacillota</taxon>
        <taxon>Bacilli</taxon>
        <taxon>Bacillales</taxon>
        <taxon>Alicyclobacillaceae</taxon>
        <taxon>Ferroacidibacillus</taxon>
    </lineage>
</organism>
<sequence length="106" mass="12324">MTAKLPSCGHWVKDTDGRKLYWSIDNYAEEGIREQTWFIEGVIKYHRQLSTLLNELIDQGFVIERVLEPEAMQEALERRPNLAEERRRPPVLMISAVKPAGQRSSE</sequence>
<dbReference type="AlphaFoldDB" id="A0A853KAQ5"/>
<dbReference type="RefSeq" id="WP_067952997.1">
    <property type="nucleotide sequence ID" value="NZ_LSUQ01000046.1"/>
</dbReference>
<dbReference type="Proteomes" id="UP000077421">
    <property type="component" value="Unassembled WGS sequence"/>
</dbReference>
<comment type="caution">
    <text evidence="1">The sequence shown here is derived from an EMBL/GenBank/DDBJ whole genome shotgun (WGS) entry which is preliminary data.</text>
</comment>
<evidence type="ECO:0000313" key="1">
    <source>
        <dbReference type="EMBL" id="OAG93199.1"/>
    </source>
</evidence>
<name>A0A853KAQ5_9BACL</name>
<dbReference type="InterPro" id="IPR029063">
    <property type="entry name" value="SAM-dependent_MTases_sf"/>
</dbReference>
<proteinExistence type="predicted"/>
<dbReference type="EMBL" id="LSUQ01000046">
    <property type="protein sequence ID" value="OAG93199.1"/>
    <property type="molecule type" value="Genomic_DNA"/>
</dbReference>